<proteinExistence type="predicted"/>
<organism evidence="3 4">
    <name type="scientific">Allacma fusca</name>
    <dbReference type="NCBI Taxonomy" id="39272"/>
    <lineage>
        <taxon>Eukaryota</taxon>
        <taxon>Metazoa</taxon>
        <taxon>Ecdysozoa</taxon>
        <taxon>Arthropoda</taxon>
        <taxon>Hexapoda</taxon>
        <taxon>Collembola</taxon>
        <taxon>Symphypleona</taxon>
        <taxon>Sminthuridae</taxon>
        <taxon>Allacma</taxon>
    </lineage>
</organism>
<evidence type="ECO:0000313" key="3">
    <source>
        <dbReference type="EMBL" id="CAG7830891.1"/>
    </source>
</evidence>
<keyword evidence="1" id="KW-1133">Transmembrane helix</keyword>
<feature type="domain" description="PPPDE" evidence="2">
    <location>
        <begin position="6"/>
        <end position="123"/>
    </location>
</feature>
<dbReference type="EMBL" id="CAJVCH010557974">
    <property type="protein sequence ID" value="CAG7830891.1"/>
    <property type="molecule type" value="Genomic_DNA"/>
</dbReference>
<dbReference type="InterPro" id="IPR008580">
    <property type="entry name" value="PPPDE_dom"/>
</dbReference>
<dbReference type="OrthoDB" id="8293576at2759"/>
<keyword evidence="1" id="KW-0812">Transmembrane</keyword>
<gene>
    <name evidence="3" type="ORF">AFUS01_LOCUS40661</name>
</gene>
<evidence type="ECO:0000313" key="4">
    <source>
        <dbReference type="Proteomes" id="UP000708208"/>
    </source>
</evidence>
<dbReference type="AlphaFoldDB" id="A0A8J2LFM1"/>
<keyword evidence="4" id="KW-1185">Reference proteome</keyword>
<sequence length="156" mass="16736">MSAEGTPVFTFEWDLSKGTLSSIVRHVGLLVFGTFYEYCTDGIVITKLLPGCLPLAPQGGIPLNEFGVELGRTTKTEEEFNDWVSSQSSNSYTAANYNAAFNNCILFAKRACVFLNIQTPVRWAAAIGVLAGFYFVSVPVAAIFGGGSTSKSAKKS</sequence>
<dbReference type="PROSITE" id="PS51858">
    <property type="entry name" value="PPPDE"/>
    <property type="match status" value="1"/>
</dbReference>
<protein>
    <recommendedName>
        <fullName evidence="2">PPPDE domain-containing protein</fullName>
    </recommendedName>
</protein>
<dbReference type="Proteomes" id="UP000708208">
    <property type="component" value="Unassembled WGS sequence"/>
</dbReference>
<evidence type="ECO:0000256" key="1">
    <source>
        <dbReference type="SAM" id="Phobius"/>
    </source>
</evidence>
<evidence type="ECO:0000259" key="2">
    <source>
        <dbReference type="PROSITE" id="PS51858"/>
    </source>
</evidence>
<accession>A0A8J2LFM1</accession>
<keyword evidence="1" id="KW-0472">Membrane</keyword>
<reference evidence="3" key="1">
    <citation type="submission" date="2021-06" db="EMBL/GenBank/DDBJ databases">
        <authorList>
            <person name="Hodson N. C."/>
            <person name="Mongue J. A."/>
            <person name="Jaron S. K."/>
        </authorList>
    </citation>
    <scope>NUCLEOTIDE SEQUENCE</scope>
</reference>
<name>A0A8J2LFM1_9HEXA</name>
<feature type="transmembrane region" description="Helical" evidence="1">
    <location>
        <begin position="123"/>
        <end position="146"/>
    </location>
</feature>
<dbReference type="GO" id="GO:0008233">
    <property type="term" value="F:peptidase activity"/>
    <property type="evidence" value="ECO:0007669"/>
    <property type="project" value="InterPro"/>
</dbReference>
<comment type="caution">
    <text evidence="3">The sequence shown here is derived from an EMBL/GenBank/DDBJ whole genome shotgun (WGS) entry which is preliminary data.</text>
</comment>